<dbReference type="GeneID" id="19011328"/>
<evidence type="ECO:0000256" key="3">
    <source>
        <dbReference type="ARBA" id="ARBA00023125"/>
    </source>
</evidence>
<dbReference type="InterPro" id="IPR029003">
    <property type="entry name" value="CENP-S/Mhf1"/>
</dbReference>
<evidence type="ECO:0000256" key="2">
    <source>
        <dbReference type="ARBA" id="ARBA00022763"/>
    </source>
</evidence>
<evidence type="ECO:0000313" key="7">
    <source>
        <dbReference type="Proteomes" id="UP000198341"/>
    </source>
</evidence>
<keyword evidence="4" id="KW-0234">DNA repair</keyword>
<dbReference type="GO" id="GO:0071821">
    <property type="term" value="C:FANCM-MHF complex"/>
    <property type="evidence" value="ECO:0007669"/>
    <property type="project" value="InterPro"/>
</dbReference>
<proteinExistence type="inferred from homology"/>
<dbReference type="SUPFAM" id="SSF47113">
    <property type="entry name" value="Histone-fold"/>
    <property type="match status" value="1"/>
</dbReference>
<organism evidence="6 7">
    <name type="scientific">Bathycoccus prasinos</name>
    <dbReference type="NCBI Taxonomy" id="41875"/>
    <lineage>
        <taxon>Eukaryota</taxon>
        <taxon>Viridiplantae</taxon>
        <taxon>Chlorophyta</taxon>
        <taxon>Mamiellophyceae</taxon>
        <taxon>Mamiellales</taxon>
        <taxon>Bathycoccaceae</taxon>
        <taxon>Bathycoccus</taxon>
    </lineage>
</organism>
<keyword evidence="7" id="KW-1185">Reference proteome</keyword>
<feature type="region of interest" description="Disordered" evidence="5">
    <location>
        <begin position="1"/>
        <end position="31"/>
    </location>
</feature>
<evidence type="ECO:0000256" key="4">
    <source>
        <dbReference type="ARBA" id="ARBA00023204"/>
    </source>
</evidence>
<dbReference type="KEGG" id="bpg:Bathy16g02520"/>
<evidence type="ECO:0000256" key="1">
    <source>
        <dbReference type="ARBA" id="ARBA00006612"/>
    </source>
</evidence>
<dbReference type="GO" id="GO:0000712">
    <property type="term" value="P:resolution of meiotic recombination intermediates"/>
    <property type="evidence" value="ECO:0007669"/>
    <property type="project" value="TreeGrafter"/>
</dbReference>
<dbReference type="PANTHER" id="PTHR22980">
    <property type="entry name" value="CORTISTATIN"/>
    <property type="match status" value="1"/>
</dbReference>
<reference evidence="6 7" key="1">
    <citation type="submission" date="2011-10" db="EMBL/GenBank/DDBJ databases">
        <authorList>
            <person name="Genoscope - CEA"/>
        </authorList>
    </citation>
    <scope>NUCLEOTIDE SEQUENCE [LARGE SCALE GENOMIC DNA]</scope>
    <source>
        <strain evidence="6 7">RCC 1105</strain>
    </source>
</reference>
<keyword evidence="2" id="KW-0227">DNA damage</keyword>
<dbReference type="OrthoDB" id="1872155at2759"/>
<sequence>MNNNNNDIDDDENTNNTTHHHHQQRQRQKEKLIRNRVLADSIKIAELEAKEHDGVSLSPQAASVLGELVFLESEKLAFDLKAFAKHRNDRTITKKDVELFVRRSSGDLLECIEDALRKENVI</sequence>
<evidence type="ECO:0000256" key="5">
    <source>
        <dbReference type="SAM" id="MobiDB-lite"/>
    </source>
</evidence>
<dbReference type="AlphaFoldDB" id="K8EQL8"/>
<evidence type="ECO:0000313" key="6">
    <source>
        <dbReference type="EMBL" id="CCO20239.1"/>
    </source>
</evidence>
<dbReference type="PANTHER" id="PTHR22980:SF0">
    <property type="entry name" value="CENTROMERE PROTEIN S"/>
    <property type="match status" value="1"/>
</dbReference>
<dbReference type="Proteomes" id="UP000198341">
    <property type="component" value="Chromosome 16"/>
</dbReference>
<name>K8EQL8_9CHLO</name>
<dbReference type="GO" id="GO:0003682">
    <property type="term" value="F:chromatin binding"/>
    <property type="evidence" value="ECO:0007669"/>
    <property type="project" value="TreeGrafter"/>
</dbReference>
<dbReference type="GO" id="GO:0046982">
    <property type="term" value="F:protein heterodimerization activity"/>
    <property type="evidence" value="ECO:0007669"/>
    <property type="project" value="InterPro"/>
</dbReference>
<dbReference type="Gene3D" id="1.10.20.10">
    <property type="entry name" value="Histone, subunit A"/>
    <property type="match status" value="1"/>
</dbReference>
<dbReference type="GO" id="GO:0006281">
    <property type="term" value="P:DNA repair"/>
    <property type="evidence" value="ECO:0007669"/>
    <property type="project" value="UniProtKB-KW"/>
</dbReference>
<accession>K8EQL8</accession>
<dbReference type="RefSeq" id="XP_007508622.1">
    <property type="nucleotide sequence ID" value="XM_007508560.1"/>
</dbReference>
<gene>
    <name evidence="6" type="ordered locus">Bathy16g02520</name>
</gene>
<protein>
    <recommendedName>
        <fullName evidence="8">Histone H2A/H2B/H3 domain-containing protein</fullName>
    </recommendedName>
</protein>
<comment type="similarity">
    <text evidence="1">Belongs to the TAF9 family. CENP-S/MHF1 subfamily.</text>
</comment>
<dbReference type="GO" id="GO:0031297">
    <property type="term" value="P:replication fork processing"/>
    <property type="evidence" value="ECO:0007669"/>
    <property type="project" value="TreeGrafter"/>
</dbReference>
<evidence type="ECO:0008006" key="8">
    <source>
        <dbReference type="Google" id="ProtNLM"/>
    </source>
</evidence>
<dbReference type="InterPro" id="IPR009072">
    <property type="entry name" value="Histone-fold"/>
</dbReference>
<dbReference type="GO" id="GO:0003677">
    <property type="term" value="F:DNA binding"/>
    <property type="evidence" value="ECO:0007669"/>
    <property type="project" value="UniProtKB-KW"/>
</dbReference>
<dbReference type="EMBL" id="FO082263">
    <property type="protein sequence ID" value="CCO20239.1"/>
    <property type="molecule type" value="Genomic_DNA"/>
</dbReference>
<dbReference type="CDD" id="cd22919">
    <property type="entry name" value="HFD_CENP-S"/>
    <property type="match status" value="1"/>
</dbReference>
<dbReference type="Pfam" id="PF15630">
    <property type="entry name" value="CENP-S"/>
    <property type="match status" value="1"/>
</dbReference>
<keyword evidence="3" id="KW-0238">DNA-binding</keyword>